<evidence type="ECO:0000256" key="1">
    <source>
        <dbReference type="SAM" id="MobiDB-lite"/>
    </source>
</evidence>
<dbReference type="OrthoDB" id="3252634at2759"/>
<protein>
    <submittedName>
        <fullName evidence="2">Uncharacterized protein</fullName>
    </submittedName>
</protein>
<comment type="caution">
    <text evidence="2">The sequence shown here is derived from an EMBL/GenBank/DDBJ whole genome shotgun (WGS) entry which is preliminary data.</text>
</comment>
<sequence length="473" mass="51395">MEILSATTFYFKQASTISTDAIAMTPGLQVKSEEAIISGIQHLEQAINTFTGQIQHLETGTRGRPPNQQLLLGPPLQNYPPPAQAPSPCNFCGRDDYYIGTCPEAKHYIQDGKIHRNAERRVILPSGTYVPRHYQGTWLKDCVDAYHQQNPGNITARQLNANANPQAGLMLEVYQLEGTGPTTGTLDIDDWIGILKCELLNLCRHREAFDGVEIQSKLPKGTFHSDLPKRDTPPHMSDALEPATPSTAASPNPMTSTSGLTAMEKGKGCADPAPITRMSPEPATPQASRIQPMSPPAPLLPQSTPQPVLPRPHSPPIHLFSNIPDNHYVPPSTHNLATTDWHADPAYRTEALITDATKSTKLFDCCLESTLTVSVGKLCSVAPTIQGKLCKGVTPKRVMTAVLGSIIEVPDNHYTSRIEELDALLMAEDAHSNSTPPPGALITTDVVDTYYQNLGTRRGCQGVAFPPVHPDVH</sequence>
<gene>
    <name evidence="2" type="ORF">DXG03_002793</name>
</gene>
<proteinExistence type="predicted"/>
<evidence type="ECO:0000313" key="2">
    <source>
        <dbReference type="EMBL" id="KAG5642446.1"/>
    </source>
</evidence>
<feature type="region of interest" description="Disordered" evidence="1">
    <location>
        <begin position="219"/>
        <end position="315"/>
    </location>
</feature>
<accession>A0A9P7K8I7</accession>
<keyword evidence="3" id="KW-1185">Reference proteome</keyword>
<organism evidence="2 3">
    <name type="scientific">Asterophora parasitica</name>
    <dbReference type="NCBI Taxonomy" id="117018"/>
    <lineage>
        <taxon>Eukaryota</taxon>
        <taxon>Fungi</taxon>
        <taxon>Dikarya</taxon>
        <taxon>Basidiomycota</taxon>
        <taxon>Agaricomycotina</taxon>
        <taxon>Agaricomycetes</taxon>
        <taxon>Agaricomycetidae</taxon>
        <taxon>Agaricales</taxon>
        <taxon>Tricholomatineae</taxon>
        <taxon>Lyophyllaceae</taxon>
        <taxon>Asterophora</taxon>
    </lineage>
</organism>
<name>A0A9P7K8I7_9AGAR</name>
<dbReference type="EMBL" id="JABCKV010000185">
    <property type="protein sequence ID" value="KAG5642446.1"/>
    <property type="molecule type" value="Genomic_DNA"/>
</dbReference>
<reference evidence="2" key="2">
    <citation type="submission" date="2021-10" db="EMBL/GenBank/DDBJ databases">
        <title>Phylogenomics reveals ancestral predisposition of the termite-cultivated fungus Termitomyces towards a domesticated lifestyle.</title>
        <authorList>
            <person name="Auxier B."/>
            <person name="Grum-Grzhimaylo A."/>
            <person name="Cardenas M.E."/>
            <person name="Lodge J.D."/>
            <person name="Laessoe T."/>
            <person name="Pedersen O."/>
            <person name="Smith M.E."/>
            <person name="Kuyper T.W."/>
            <person name="Franco-Molano E.A."/>
            <person name="Baroni T.J."/>
            <person name="Aanen D.K."/>
        </authorList>
    </citation>
    <scope>NUCLEOTIDE SEQUENCE</scope>
    <source>
        <strain evidence="2">AP01</strain>
        <tissue evidence="2">Mycelium</tissue>
    </source>
</reference>
<feature type="compositionally biased region" description="Low complexity" evidence="1">
    <location>
        <begin position="239"/>
        <end position="258"/>
    </location>
</feature>
<dbReference type="Proteomes" id="UP000775547">
    <property type="component" value="Unassembled WGS sequence"/>
</dbReference>
<dbReference type="AlphaFoldDB" id="A0A9P7K8I7"/>
<reference evidence="2" key="1">
    <citation type="submission" date="2020-07" db="EMBL/GenBank/DDBJ databases">
        <authorList>
            <person name="Nieuwenhuis M."/>
            <person name="Van De Peppel L.J.J."/>
        </authorList>
    </citation>
    <scope>NUCLEOTIDE SEQUENCE</scope>
    <source>
        <strain evidence="2">AP01</strain>
        <tissue evidence="2">Mycelium</tissue>
    </source>
</reference>
<evidence type="ECO:0000313" key="3">
    <source>
        <dbReference type="Proteomes" id="UP000775547"/>
    </source>
</evidence>